<evidence type="ECO:0008006" key="11">
    <source>
        <dbReference type="Google" id="ProtNLM"/>
    </source>
</evidence>
<reference evidence="10" key="1">
    <citation type="submission" date="2009-08" db="EMBL/GenBank/DDBJ databases">
        <title>The complete genome of Chitinophaga pinensis DSM 2588.</title>
        <authorList>
            <consortium name="US DOE Joint Genome Institute (JGI-PGF)"/>
            <person name="Lucas S."/>
            <person name="Copeland A."/>
            <person name="Lapidus A."/>
            <person name="Glavina del Rio T."/>
            <person name="Dalin E."/>
            <person name="Tice H."/>
            <person name="Bruce D."/>
            <person name="Goodwin L."/>
            <person name="Pitluck S."/>
            <person name="Kyrpides N."/>
            <person name="Mavromatis K."/>
            <person name="Ivanova N."/>
            <person name="Mikhailova N."/>
            <person name="Sims D."/>
            <person name="Meinche L."/>
            <person name="Brettin T."/>
            <person name="Detter J.C."/>
            <person name="Han C."/>
            <person name="Larimer F."/>
            <person name="Land M."/>
            <person name="Hauser L."/>
            <person name="Markowitz V."/>
            <person name="Cheng J.-F."/>
            <person name="Hugenholtz P."/>
            <person name="Woyke T."/>
            <person name="Wu D."/>
            <person name="Spring S."/>
            <person name="Klenk H.-P."/>
            <person name="Eisen J.A."/>
        </authorList>
    </citation>
    <scope>NUCLEOTIDE SEQUENCE [LARGE SCALE GENOMIC DNA]</scope>
    <source>
        <strain evidence="10">ATCC 43595 / DSM 2588 / LMG 13176 / NBRC 15968 / NCIMB 11800 / UQM 2034</strain>
    </source>
</reference>
<evidence type="ECO:0000313" key="10">
    <source>
        <dbReference type="Proteomes" id="UP000002215"/>
    </source>
</evidence>
<keyword evidence="5 6" id="KW-0472">Membrane</keyword>
<feature type="transmembrane region" description="Helical" evidence="6">
    <location>
        <begin position="281"/>
        <end position="303"/>
    </location>
</feature>
<dbReference type="EMBL" id="CP001699">
    <property type="protein sequence ID" value="ACU63098.1"/>
    <property type="molecule type" value="Genomic_DNA"/>
</dbReference>
<sequence length="789" mass="87713">MLKNYLKIAFRNITRHKAYNAINISGLAVGMAASILILLWVQHERSYDRFHKNAGQIYRIVVDASGYKAAVNCAGMPAGLQAEMPQVKNYVRLSHQDTHLFEAGDNKFEEKRIFYADPAFLEVFSFPLLKGDPKSALQRIDGVLLTENMAKKYFGEKEAVGQTLKQDNGKTLTVTGVLANVPANSHLQFDFILPIAANTGNAEDLKTNTWRNFNFYSYIQLDKSFVPTEAALAKFNKQMNEIFRQHAVMGMKAEFRLQPITDIHLHSNFQVDLPGHGNIQYVHIFFIVAIVILIVACINFMNLATARSARRAKEVGLRKAIGAVRVQLIRQFMAESLLISFFSLMVAIVMVWCTLPLFNFLAEKNLSLQLLDIKLVLTLLGIALATGVVSGSYPALFLSGFQPVKVLKGNLTSSGGNLFFRNGLVVTQFVVSIVLLIGTVVVYQQLQYIKSRNMGFEKENLLYMPMNGAVAGRSELLGSALKQNALTADYTITSELPINLTTGSLNVQWEGRDPESQVVIPSMDVDEHFFDVFHMQILNGRGFSTAYRADSSSFVVNEKAVQVMGMTVDNAVGKSLYFDGVKGMIIGVVKDFNFKPIQQSIEPLVLCPNRWGGFAVIRAKSGTTEATIKALEKISRELNPAYPFTYNFLDQDLANLYQGEQQMGNIFNLFAVLAVFISCLGLYGLSAFLAQQRAREIGIRKVMGASASNIVYLLSTGFTRLILIAIVIAIPLALLAIDRWLENFAYHIEVNWLIFILGPLAALMIAWLTVSYESLKAAFTNPIKSLKAE</sequence>
<evidence type="ECO:0000256" key="2">
    <source>
        <dbReference type="ARBA" id="ARBA00022475"/>
    </source>
</evidence>
<dbReference type="InterPro" id="IPR025857">
    <property type="entry name" value="MacB_PCD"/>
</dbReference>
<feature type="domain" description="MacB-like periplasmic core" evidence="8">
    <location>
        <begin position="21"/>
        <end position="222"/>
    </location>
</feature>
<feature type="domain" description="MacB-like periplasmic core" evidence="8">
    <location>
        <begin position="430"/>
        <end position="631"/>
    </location>
</feature>
<accession>A0A979G9G5</accession>
<dbReference type="InterPro" id="IPR003838">
    <property type="entry name" value="ABC3_permease_C"/>
</dbReference>
<evidence type="ECO:0000256" key="3">
    <source>
        <dbReference type="ARBA" id="ARBA00022692"/>
    </source>
</evidence>
<name>A0A979G9G5_CHIPD</name>
<organism evidence="9 10">
    <name type="scientific">Chitinophaga pinensis (strain ATCC 43595 / DSM 2588 / LMG 13176 / NBRC 15968 / NCIMB 11800 / UQM 2034)</name>
    <dbReference type="NCBI Taxonomy" id="485918"/>
    <lineage>
        <taxon>Bacteria</taxon>
        <taxon>Pseudomonadati</taxon>
        <taxon>Bacteroidota</taxon>
        <taxon>Chitinophagia</taxon>
        <taxon>Chitinophagales</taxon>
        <taxon>Chitinophagaceae</taxon>
        <taxon>Chitinophaga</taxon>
    </lineage>
</organism>
<feature type="transmembrane region" description="Helical" evidence="6">
    <location>
        <begin position="337"/>
        <end position="361"/>
    </location>
</feature>
<feature type="transmembrane region" description="Helical" evidence="6">
    <location>
        <begin position="419"/>
        <end position="443"/>
    </location>
</feature>
<evidence type="ECO:0000259" key="8">
    <source>
        <dbReference type="Pfam" id="PF12704"/>
    </source>
</evidence>
<keyword evidence="3 6" id="KW-0812">Transmembrane</keyword>
<evidence type="ECO:0000256" key="1">
    <source>
        <dbReference type="ARBA" id="ARBA00004651"/>
    </source>
</evidence>
<evidence type="ECO:0000256" key="6">
    <source>
        <dbReference type="SAM" id="Phobius"/>
    </source>
</evidence>
<feature type="transmembrane region" description="Helical" evidence="6">
    <location>
        <begin position="710"/>
        <end position="737"/>
    </location>
</feature>
<evidence type="ECO:0000313" key="9">
    <source>
        <dbReference type="EMBL" id="ACU63098.1"/>
    </source>
</evidence>
<reference evidence="9 10" key="2">
    <citation type="journal article" date="2010" name="Stand. Genomic Sci.">
        <title>Complete genome sequence of Chitinophaga pinensis type strain (UQM 2034).</title>
        <authorList>
            <person name="Glavina Del Rio T."/>
            <person name="Abt B."/>
            <person name="Spring S."/>
            <person name="Lapidus A."/>
            <person name="Nolan M."/>
            <person name="Tice H."/>
            <person name="Copeland A."/>
            <person name="Cheng J.F."/>
            <person name="Chen F."/>
            <person name="Bruce D."/>
            <person name="Goodwin L."/>
            <person name="Pitluck S."/>
            <person name="Ivanova N."/>
            <person name="Mavromatis K."/>
            <person name="Mikhailova N."/>
            <person name="Pati A."/>
            <person name="Chen A."/>
            <person name="Palaniappan K."/>
            <person name="Land M."/>
            <person name="Hauser L."/>
            <person name="Chang Y.J."/>
            <person name="Jeffries C.D."/>
            <person name="Chain P."/>
            <person name="Saunders E."/>
            <person name="Detter J.C."/>
            <person name="Brettin T."/>
            <person name="Rohde M."/>
            <person name="Goker M."/>
            <person name="Bristow J."/>
            <person name="Eisen J.A."/>
            <person name="Markowitz V."/>
            <person name="Hugenholtz P."/>
            <person name="Kyrpides N.C."/>
            <person name="Klenk H.P."/>
            <person name="Lucas S."/>
        </authorList>
    </citation>
    <scope>NUCLEOTIDE SEQUENCE [LARGE SCALE GENOMIC DNA]</scope>
    <source>
        <strain evidence="10">ATCC 43595 / DSM 2588 / LMG 13176 / NBRC 15968 / NCIMB 11800 / UQM 2034</strain>
    </source>
</reference>
<dbReference type="Pfam" id="PF02687">
    <property type="entry name" value="FtsX"/>
    <property type="match status" value="2"/>
</dbReference>
<dbReference type="InterPro" id="IPR050250">
    <property type="entry name" value="Macrolide_Exporter_MacB"/>
</dbReference>
<dbReference type="Proteomes" id="UP000002215">
    <property type="component" value="Chromosome"/>
</dbReference>
<evidence type="ECO:0000256" key="4">
    <source>
        <dbReference type="ARBA" id="ARBA00022989"/>
    </source>
</evidence>
<evidence type="ECO:0000259" key="7">
    <source>
        <dbReference type="Pfam" id="PF02687"/>
    </source>
</evidence>
<feature type="domain" description="ABC3 transporter permease C-terminal" evidence="7">
    <location>
        <begin position="669"/>
        <end position="782"/>
    </location>
</feature>
<comment type="subcellular location">
    <subcellularLocation>
        <location evidence="1">Cell membrane</location>
        <topology evidence="1">Multi-pass membrane protein</topology>
    </subcellularLocation>
</comment>
<evidence type="ECO:0000256" key="5">
    <source>
        <dbReference type="ARBA" id="ARBA00023136"/>
    </source>
</evidence>
<dbReference type="GO" id="GO:0005886">
    <property type="term" value="C:plasma membrane"/>
    <property type="evidence" value="ECO:0007669"/>
    <property type="project" value="UniProtKB-SubCell"/>
</dbReference>
<feature type="domain" description="ABC3 transporter permease C-terminal" evidence="7">
    <location>
        <begin position="287"/>
        <end position="402"/>
    </location>
</feature>
<dbReference type="KEGG" id="cpi:Cpin_5675"/>
<dbReference type="GO" id="GO:0022857">
    <property type="term" value="F:transmembrane transporter activity"/>
    <property type="evidence" value="ECO:0007669"/>
    <property type="project" value="TreeGrafter"/>
</dbReference>
<dbReference type="AlphaFoldDB" id="A0A979G9G5"/>
<protein>
    <recommendedName>
        <fullName evidence="11">FtsX-like permease family protein</fullName>
    </recommendedName>
</protein>
<feature type="transmembrane region" description="Helical" evidence="6">
    <location>
        <begin position="752"/>
        <end position="770"/>
    </location>
</feature>
<dbReference type="OrthoDB" id="5933722at2"/>
<dbReference type="PANTHER" id="PTHR30572:SF18">
    <property type="entry name" value="ABC-TYPE MACROLIDE FAMILY EXPORT SYSTEM PERMEASE COMPONENT 2"/>
    <property type="match status" value="1"/>
</dbReference>
<feature type="transmembrane region" description="Helical" evidence="6">
    <location>
        <begin position="373"/>
        <end position="398"/>
    </location>
</feature>
<gene>
    <name evidence="9" type="ordered locus">Cpin_5675</name>
</gene>
<feature type="transmembrane region" description="Helical" evidence="6">
    <location>
        <begin position="666"/>
        <end position="689"/>
    </location>
</feature>
<keyword evidence="2" id="KW-1003">Cell membrane</keyword>
<dbReference type="Pfam" id="PF12704">
    <property type="entry name" value="MacB_PCD"/>
    <property type="match status" value="2"/>
</dbReference>
<keyword evidence="4 6" id="KW-1133">Transmembrane helix</keyword>
<dbReference type="PANTHER" id="PTHR30572">
    <property type="entry name" value="MEMBRANE COMPONENT OF TRANSPORTER-RELATED"/>
    <property type="match status" value="1"/>
</dbReference>
<feature type="transmembrane region" description="Helical" evidence="6">
    <location>
        <begin position="21"/>
        <end position="41"/>
    </location>
</feature>
<dbReference type="RefSeq" id="WP_012793265.1">
    <property type="nucleotide sequence ID" value="NC_013132.1"/>
</dbReference>
<proteinExistence type="predicted"/>